<sequence length="121" mass="13300">MLKKLLFITSLFILCLNSCSSDSEDDNQQNCLQVGNLDFLAESTQININYDTNTSNANSFEIEYGITGFSLGTGDRLTTSNSFALIENLTPNTTYDIYITSICSSESRSEPAELLAITTNN</sequence>
<dbReference type="Proteomes" id="UP000198379">
    <property type="component" value="Unassembled WGS sequence"/>
</dbReference>
<dbReference type="SUPFAM" id="SSF49265">
    <property type="entry name" value="Fibronectin type III"/>
    <property type="match status" value="1"/>
</dbReference>
<feature type="chain" id="PRO_5013122322" description="Fibronectin type-III domain-containing protein" evidence="1">
    <location>
        <begin position="24"/>
        <end position="121"/>
    </location>
</feature>
<gene>
    <name evidence="2" type="ORF">SAMN06265376_101108</name>
</gene>
<evidence type="ECO:0008006" key="4">
    <source>
        <dbReference type="Google" id="ProtNLM"/>
    </source>
</evidence>
<reference evidence="2 3" key="1">
    <citation type="submission" date="2017-06" db="EMBL/GenBank/DDBJ databases">
        <authorList>
            <person name="Kim H.J."/>
            <person name="Triplett B.A."/>
        </authorList>
    </citation>
    <scope>NUCLEOTIDE SEQUENCE [LARGE SCALE GENOMIC DNA]</scope>
    <source>
        <strain evidence="2 3">DSM 25597</strain>
    </source>
</reference>
<dbReference type="Gene3D" id="2.60.40.10">
    <property type="entry name" value="Immunoglobulins"/>
    <property type="match status" value="1"/>
</dbReference>
<dbReference type="EMBL" id="FZNY01000001">
    <property type="protein sequence ID" value="SNR35897.1"/>
    <property type="molecule type" value="Genomic_DNA"/>
</dbReference>
<keyword evidence="1" id="KW-0732">Signal</keyword>
<dbReference type="InterPro" id="IPR013783">
    <property type="entry name" value="Ig-like_fold"/>
</dbReference>
<dbReference type="InterPro" id="IPR003961">
    <property type="entry name" value="FN3_dom"/>
</dbReference>
<feature type="signal peptide" evidence="1">
    <location>
        <begin position="1"/>
        <end position="23"/>
    </location>
</feature>
<accession>A0A238VP16</accession>
<evidence type="ECO:0000313" key="2">
    <source>
        <dbReference type="EMBL" id="SNR35897.1"/>
    </source>
</evidence>
<protein>
    <recommendedName>
        <fullName evidence="4">Fibronectin type-III domain-containing protein</fullName>
    </recommendedName>
</protein>
<name>A0A238VP16_9FLAO</name>
<proteinExistence type="predicted"/>
<evidence type="ECO:0000256" key="1">
    <source>
        <dbReference type="SAM" id="SignalP"/>
    </source>
</evidence>
<keyword evidence="3" id="KW-1185">Reference proteome</keyword>
<dbReference type="CDD" id="cd00063">
    <property type="entry name" value="FN3"/>
    <property type="match status" value="1"/>
</dbReference>
<dbReference type="InterPro" id="IPR036116">
    <property type="entry name" value="FN3_sf"/>
</dbReference>
<organism evidence="2 3">
    <name type="scientific">Dokdonia pacifica</name>
    <dbReference type="NCBI Taxonomy" id="1627892"/>
    <lineage>
        <taxon>Bacteria</taxon>
        <taxon>Pseudomonadati</taxon>
        <taxon>Bacteroidota</taxon>
        <taxon>Flavobacteriia</taxon>
        <taxon>Flavobacteriales</taxon>
        <taxon>Flavobacteriaceae</taxon>
        <taxon>Dokdonia</taxon>
    </lineage>
</organism>
<dbReference type="AlphaFoldDB" id="A0A238VP16"/>
<evidence type="ECO:0000313" key="3">
    <source>
        <dbReference type="Proteomes" id="UP000198379"/>
    </source>
</evidence>